<dbReference type="RefSeq" id="WP_133404793.1">
    <property type="nucleotide sequence ID" value="NZ_SMTK01000005.1"/>
</dbReference>
<accession>A0A4R5TN94</accession>
<feature type="transmembrane region" description="Helical" evidence="1">
    <location>
        <begin position="27"/>
        <end position="45"/>
    </location>
</feature>
<dbReference type="Proteomes" id="UP000295411">
    <property type="component" value="Unassembled WGS sequence"/>
</dbReference>
<comment type="caution">
    <text evidence="2">The sequence shown here is derived from an EMBL/GenBank/DDBJ whole genome shotgun (WGS) entry which is preliminary data.</text>
</comment>
<gene>
    <name evidence="2" type="ORF">E2F48_15175</name>
</gene>
<evidence type="ECO:0000256" key="1">
    <source>
        <dbReference type="SAM" id="Phobius"/>
    </source>
</evidence>
<sequence>MFGNADKPPQVHFHPWPSGLTSRHFSLLRRSAFVVLVTVLIFGAYSTELTLMRVITNCLVVYVVVIWSRRWLSENRDGPGQPGPAR</sequence>
<organism evidence="2 3">
    <name type="scientific">Arthrobacter crusticola</name>
    <dbReference type="NCBI Taxonomy" id="2547960"/>
    <lineage>
        <taxon>Bacteria</taxon>
        <taxon>Bacillati</taxon>
        <taxon>Actinomycetota</taxon>
        <taxon>Actinomycetes</taxon>
        <taxon>Micrococcales</taxon>
        <taxon>Micrococcaceae</taxon>
        <taxon>Arthrobacter</taxon>
    </lineage>
</organism>
<reference evidence="2 3" key="1">
    <citation type="submission" date="2019-03" db="EMBL/GenBank/DDBJ databases">
        <title>Arthrobacter sp. nov., an bacterium isolated from biocrust in Mu Us Desert.</title>
        <authorList>
            <person name="Lixiong L."/>
        </authorList>
    </citation>
    <scope>NUCLEOTIDE SEQUENCE [LARGE SCALE GENOMIC DNA]</scope>
    <source>
        <strain evidence="2 3">SLN-3</strain>
    </source>
</reference>
<keyword evidence="1" id="KW-0812">Transmembrane</keyword>
<proteinExistence type="predicted"/>
<feature type="transmembrane region" description="Helical" evidence="1">
    <location>
        <begin position="51"/>
        <end position="68"/>
    </location>
</feature>
<keyword evidence="3" id="KW-1185">Reference proteome</keyword>
<dbReference type="EMBL" id="SMTK01000005">
    <property type="protein sequence ID" value="TDK24111.1"/>
    <property type="molecule type" value="Genomic_DNA"/>
</dbReference>
<dbReference type="OrthoDB" id="9837266at2"/>
<dbReference type="AlphaFoldDB" id="A0A4R5TN94"/>
<evidence type="ECO:0000313" key="2">
    <source>
        <dbReference type="EMBL" id="TDK24111.1"/>
    </source>
</evidence>
<keyword evidence="1" id="KW-1133">Transmembrane helix</keyword>
<name>A0A4R5TN94_9MICC</name>
<keyword evidence="1" id="KW-0472">Membrane</keyword>
<evidence type="ECO:0000313" key="3">
    <source>
        <dbReference type="Proteomes" id="UP000295411"/>
    </source>
</evidence>
<protein>
    <submittedName>
        <fullName evidence="2">Uncharacterized protein</fullName>
    </submittedName>
</protein>